<comment type="caution">
    <text evidence="2">The sequence shown here is derived from an EMBL/GenBank/DDBJ whole genome shotgun (WGS) entry which is preliminary data.</text>
</comment>
<dbReference type="AlphaFoldDB" id="A0A841L9Z5"/>
<proteinExistence type="predicted"/>
<reference evidence="2 3" key="1">
    <citation type="submission" date="2020-08" db="EMBL/GenBank/DDBJ databases">
        <title>Genomic Encyclopedia of Type Strains, Phase IV (KMG-IV): sequencing the most valuable type-strain genomes for metagenomic binning, comparative biology and taxonomic classification.</title>
        <authorList>
            <person name="Goeker M."/>
        </authorList>
    </citation>
    <scope>NUCLEOTIDE SEQUENCE [LARGE SCALE GENOMIC DNA]</scope>
    <source>
        <strain evidence="2 3">DSM 102189</strain>
    </source>
</reference>
<dbReference type="EMBL" id="JACIIV010000019">
    <property type="protein sequence ID" value="MBB6228461.1"/>
    <property type="molecule type" value="Genomic_DNA"/>
</dbReference>
<feature type="transmembrane region" description="Helical" evidence="1">
    <location>
        <begin position="70"/>
        <end position="90"/>
    </location>
</feature>
<keyword evidence="3" id="KW-1185">Reference proteome</keyword>
<evidence type="ECO:0000256" key="1">
    <source>
        <dbReference type="SAM" id="Phobius"/>
    </source>
</evidence>
<name>A0A841L9Z5_9SPHN</name>
<keyword evidence="1" id="KW-0812">Transmembrane</keyword>
<evidence type="ECO:0000313" key="2">
    <source>
        <dbReference type="EMBL" id="MBB6228461.1"/>
    </source>
</evidence>
<dbReference type="InterPro" id="IPR025597">
    <property type="entry name" value="DUF4345"/>
</dbReference>
<gene>
    <name evidence="2" type="ORF">FHS79_002648</name>
</gene>
<dbReference type="Proteomes" id="UP000538147">
    <property type="component" value="Unassembled WGS sequence"/>
</dbReference>
<dbReference type="Pfam" id="PF14248">
    <property type="entry name" value="DUF4345"/>
    <property type="match status" value="1"/>
</dbReference>
<keyword evidence="1" id="KW-0472">Membrane</keyword>
<accession>A0A841L9Z5</accession>
<evidence type="ECO:0000313" key="3">
    <source>
        <dbReference type="Proteomes" id="UP000538147"/>
    </source>
</evidence>
<dbReference type="RefSeq" id="WP_243452875.1">
    <property type="nucleotide sequence ID" value="NZ_BMOX01000038.1"/>
</dbReference>
<sequence>MRIIIGLLGAFNLAIGLAFMFAPAAPAAAFFIEPFGVQGLATIRADFPGFFIGAAVFALLGAWRAEAAPLNVPLLMLAIAFLGRCVSLGVDGMAPTAVQPMVVEAVMMGLLLLARRAFAK</sequence>
<feature type="transmembrane region" description="Helical" evidence="1">
    <location>
        <begin position="96"/>
        <end position="114"/>
    </location>
</feature>
<protein>
    <submittedName>
        <fullName evidence="2">Uncharacterized membrane-anchored protein YitT (DUF2179 family)</fullName>
    </submittedName>
</protein>
<organism evidence="2 3">
    <name type="scientific">Polymorphobacter multimanifer</name>
    <dbReference type="NCBI Taxonomy" id="1070431"/>
    <lineage>
        <taxon>Bacteria</taxon>
        <taxon>Pseudomonadati</taxon>
        <taxon>Pseudomonadota</taxon>
        <taxon>Alphaproteobacteria</taxon>
        <taxon>Sphingomonadales</taxon>
        <taxon>Sphingosinicellaceae</taxon>
        <taxon>Polymorphobacter</taxon>
    </lineage>
</organism>
<keyword evidence="1" id="KW-1133">Transmembrane helix</keyword>
<feature type="transmembrane region" description="Helical" evidence="1">
    <location>
        <begin position="45"/>
        <end position="63"/>
    </location>
</feature>